<comment type="caution">
    <text evidence="1">The sequence shown here is derived from an EMBL/GenBank/DDBJ whole genome shotgun (WGS) entry which is preliminary data.</text>
</comment>
<accession>A0AAV4YBN9</accession>
<proteinExistence type="predicted"/>
<protein>
    <submittedName>
        <fullName evidence="1">Uncharacterized protein</fullName>
    </submittedName>
</protein>
<name>A0AAV4YBN9_CAEEX</name>
<dbReference type="AlphaFoldDB" id="A0AAV4YBN9"/>
<sequence length="127" mass="14088">MADSWLTSHSAKQSMVLENFSYNSPSTSTSFLKISPHELVCEAGLSRSILNTTFDGIRISYRSPFPGTAVVVTLPGTPPQDVRALDERELIFELIHHICDDFELRRQVTVSYSTLAPFPTQIDAPSS</sequence>
<reference evidence="1 2" key="1">
    <citation type="submission" date="2021-06" db="EMBL/GenBank/DDBJ databases">
        <title>Caerostris extrusa draft genome.</title>
        <authorList>
            <person name="Kono N."/>
            <person name="Arakawa K."/>
        </authorList>
    </citation>
    <scope>NUCLEOTIDE SEQUENCE [LARGE SCALE GENOMIC DNA]</scope>
</reference>
<evidence type="ECO:0000313" key="2">
    <source>
        <dbReference type="Proteomes" id="UP001054945"/>
    </source>
</evidence>
<evidence type="ECO:0000313" key="1">
    <source>
        <dbReference type="EMBL" id="GIZ04418.1"/>
    </source>
</evidence>
<dbReference type="Proteomes" id="UP001054945">
    <property type="component" value="Unassembled WGS sequence"/>
</dbReference>
<dbReference type="EMBL" id="BPLR01019083">
    <property type="protein sequence ID" value="GIZ04418.1"/>
    <property type="molecule type" value="Genomic_DNA"/>
</dbReference>
<keyword evidence="2" id="KW-1185">Reference proteome</keyword>
<organism evidence="1 2">
    <name type="scientific">Caerostris extrusa</name>
    <name type="common">Bark spider</name>
    <name type="synonym">Caerostris bankana</name>
    <dbReference type="NCBI Taxonomy" id="172846"/>
    <lineage>
        <taxon>Eukaryota</taxon>
        <taxon>Metazoa</taxon>
        <taxon>Ecdysozoa</taxon>
        <taxon>Arthropoda</taxon>
        <taxon>Chelicerata</taxon>
        <taxon>Arachnida</taxon>
        <taxon>Araneae</taxon>
        <taxon>Araneomorphae</taxon>
        <taxon>Entelegynae</taxon>
        <taxon>Araneoidea</taxon>
        <taxon>Araneidae</taxon>
        <taxon>Caerostris</taxon>
    </lineage>
</organism>
<gene>
    <name evidence="1" type="ORF">CEXT_473721</name>
</gene>